<evidence type="ECO:0000313" key="10">
    <source>
        <dbReference type="EMBL" id="KAG9188643.1"/>
    </source>
</evidence>
<feature type="domain" description="Restriction of telomere capping protein 4 C-terminal" evidence="9">
    <location>
        <begin position="396"/>
        <end position="533"/>
    </location>
</feature>
<dbReference type="PANTHER" id="PTHR41391:SF1">
    <property type="entry name" value="RESTRICTION OF TELOMERE CAPPING PROTEIN 4"/>
    <property type="match status" value="1"/>
</dbReference>
<dbReference type="SMART" id="SM01312">
    <property type="entry name" value="RTC4"/>
    <property type="match status" value="1"/>
</dbReference>
<feature type="compositionally biased region" description="Basic residues" evidence="8">
    <location>
        <begin position="89"/>
        <end position="99"/>
    </location>
</feature>
<feature type="region of interest" description="Disordered" evidence="8">
    <location>
        <begin position="1"/>
        <end position="206"/>
    </location>
</feature>
<name>A0AAD4FGQ9_9PLEO</name>
<comment type="function">
    <text evidence="1">May be involved in a process influencing telomere capping.</text>
</comment>
<evidence type="ECO:0000256" key="6">
    <source>
        <dbReference type="ARBA" id="ARBA00022490"/>
    </source>
</evidence>
<evidence type="ECO:0000256" key="3">
    <source>
        <dbReference type="ARBA" id="ARBA00004496"/>
    </source>
</evidence>
<dbReference type="InterPro" id="IPR039024">
    <property type="entry name" value="RTC4"/>
</dbReference>
<feature type="compositionally biased region" description="Polar residues" evidence="8">
    <location>
        <begin position="127"/>
        <end position="136"/>
    </location>
</feature>
<dbReference type="AlphaFoldDB" id="A0AAD4FGQ9"/>
<gene>
    <name evidence="10" type="ORF">G6011_07348</name>
</gene>
<keyword evidence="6" id="KW-0963">Cytoplasm</keyword>
<proteinExistence type="inferred from homology"/>
<accession>A0AAD4FGQ9</accession>
<dbReference type="InterPro" id="IPR028094">
    <property type="entry name" value="RTC4_C"/>
</dbReference>
<feature type="region of interest" description="Disordered" evidence="8">
    <location>
        <begin position="237"/>
        <end position="280"/>
    </location>
</feature>
<evidence type="ECO:0000256" key="5">
    <source>
        <dbReference type="ARBA" id="ARBA00015162"/>
    </source>
</evidence>
<feature type="compositionally biased region" description="Polar residues" evidence="8">
    <location>
        <begin position="244"/>
        <end position="253"/>
    </location>
</feature>
<reference evidence="10" key="1">
    <citation type="submission" date="2021-07" db="EMBL/GenBank/DDBJ databases">
        <title>Genome Resource of American Ginseng Black Spot Pathogen Alternaria panax.</title>
        <authorList>
            <person name="Qiu C."/>
            <person name="Wang W."/>
            <person name="Liu Z."/>
        </authorList>
    </citation>
    <scope>NUCLEOTIDE SEQUENCE</scope>
    <source>
        <strain evidence="10">BNCC115425</strain>
    </source>
</reference>
<evidence type="ECO:0000256" key="1">
    <source>
        <dbReference type="ARBA" id="ARBA00002738"/>
    </source>
</evidence>
<dbReference type="Pfam" id="PF14474">
    <property type="entry name" value="RTC4"/>
    <property type="match status" value="1"/>
</dbReference>
<sequence>MPTLSRQAPKLLTSIGGKRHASAEDHEEPIPKRRANGDTSPIKKQQEVDIHAEPLSSDDESHAPPPRPVQSSKPNVPAPNNILDTLRGPQRKPVKKRREPIRPPARGAYQNGQARKTTKGLDDSKENTPASSTGSSCDGPIEWGMEHLSQKKKTAGKGYSSRTTNIHALPPKTFGKAASKTNAQTYGARNQSRNGMSQADIESDGSVGLDDEELFALPEDSERQQEMKDLGLRAVEKKVKSAKTKNSNATTTVFDDDELDRELGIKPKSPKSLKAEKAARTAHLMNQLSSWKENQEPSSSQPHSSAPQEALDDINNYMSKLPQVEEEGSRCLLCSKPVEPEDYWDFWKGKEKTVRNKVAFCHAHKKKSAQKEYTREGYPDIDWKALPRRIRRHKTILSQILNNNQSSIHRDRYEPLALTGKAAAVPSRRTDLAKDVQEELELFALDEKAAYPGYYGPHGRRVITESVMDTLKVEMKNCKDRVVQASGIAAFVQAVMVPEAAILLIMDDCSVGREEADRIREKTYDMGLLLNEEIEDELERQDDSDDENEYQYR</sequence>
<feature type="compositionally biased region" description="Polar residues" evidence="8">
    <location>
        <begin position="179"/>
        <end position="197"/>
    </location>
</feature>
<evidence type="ECO:0000256" key="2">
    <source>
        <dbReference type="ARBA" id="ARBA00004123"/>
    </source>
</evidence>
<dbReference type="EMBL" id="JAANER010000006">
    <property type="protein sequence ID" value="KAG9188643.1"/>
    <property type="molecule type" value="Genomic_DNA"/>
</dbReference>
<evidence type="ECO:0000259" key="9">
    <source>
        <dbReference type="SMART" id="SM01312"/>
    </source>
</evidence>
<organism evidence="10 11">
    <name type="scientific">Alternaria panax</name>
    <dbReference type="NCBI Taxonomy" id="48097"/>
    <lineage>
        <taxon>Eukaryota</taxon>
        <taxon>Fungi</taxon>
        <taxon>Dikarya</taxon>
        <taxon>Ascomycota</taxon>
        <taxon>Pezizomycotina</taxon>
        <taxon>Dothideomycetes</taxon>
        <taxon>Pleosporomycetidae</taxon>
        <taxon>Pleosporales</taxon>
        <taxon>Pleosporineae</taxon>
        <taxon>Pleosporaceae</taxon>
        <taxon>Alternaria</taxon>
        <taxon>Alternaria sect. Panax</taxon>
    </lineage>
</organism>
<evidence type="ECO:0000256" key="4">
    <source>
        <dbReference type="ARBA" id="ARBA00009461"/>
    </source>
</evidence>
<comment type="caution">
    <text evidence="10">The sequence shown here is derived from an EMBL/GenBank/DDBJ whole genome shotgun (WGS) entry which is preliminary data.</text>
</comment>
<comment type="similarity">
    <text evidence="4">Belongs to the RTC4 family.</text>
</comment>
<protein>
    <recommendedName>
        <fullName evidence="5">Restriction of telomere capping protein 4</fullName>
    </recommendedName>
</protein>
<dbReference type="GO" id="GO:0005737">
    <property type="term" value="C:cytoplasm"/>
    <property type="evidence" value="ECO:0007669"/>
    <property type="project" value="UniProtKB-SubCell"/>
</dbReference>
<dbReference type="GO" id="GO:0005634">
    <property type="term" value="C:nucleus"/>
    <property type="evidence" value="ECO:0007669"/>
    <property type="project" value="UniProtKB-SubCell"/>
</dbReference>
<keyword evidence="7" id="KW-0539">Nucleus</keyword>
<keyword evidence="11" id="KW-1185">Reference proteome</keyword>
<comment type="subcellular location">
    <subcellularLocation>
        <location evidence="3">Cytoplasm</location>
    </subcellularLocation>
    <subcellularLocation>
        <location evidence="2">Nucleus</location>
    </subcellularLocation>
</comment>
<dbReference type="Proteomes" id="UP001199106">
    <property type="component" value="Unassembled WGS sequence"/>
</dbReference>
<evidence type="ECO:0000256" key="8">
    <source>
        <dbReference type="SAM" id="MobiDB-lite"/>
    </source>
</evidence>
<evidence type="ECO:0000313" key="11">
    <source>
        <dbReference type="Proteomes" id="UP001199106"/>
    </source>
</evidence>
<feature type="compositionally biased region" description="Basic and acidic residues" evidence="8">
    <location>
        <begin position="21"/>
        <end position="31"/>
    </location>
</feature>
<evidence type="ECO:0000256" key="7">
    <source>
        <dbReference type="ARBA" id="ARBA00023242"/>
    </source>
</evidence>
<dbReference type="PANTHER" id="PTHR41391">
    <property type="entry name" value="RESTRICTION OF TELOMERE CAPPING PROTEIN 4"/>
    <property type="match status" value="1"/>
</dbReference>